<dbReference type="Proteomes" id="UP000029692">
    <property type="component" value="Unassembled WGS sequence"/>
</dbReference>
<evidence type="ECO:0000256" key="3">
    <source>
        <dbReference type="ARBA" id="ARBA00023163"/>
    </source>
</evidence>
<dbReference type="GO" id="GO:0003700">
    <property type="term" value="F:DNA-binding transcription factor activity"/>
    <property type="evidence" value="ECO:0007669"/>
    <property type="project" value="InterPro"/>
</dbReference>
<dbReference type="Gene3D" id="1.10.10.60">
    <property type="entry name" value="Homeodomain-like"/>
    <property type="match status" value="1"/>
</dbReference>
<dbReference type="PROSITE" id="PS01124">
    <property type="entry name" value="HTH_ARAC_FAMILY_2"/>
    <property type="match status" value="1"/>
</dbReference>
<dbReference type="PANTHER" id="PTHR43280">
    <property type="entry name" value="ARAC-FAMILY TRANSCRIPTIONAL REGULATOR"/>
    <property type="match status" value="1"/>
</dbReference>
<gene>
    <name evidence="5" type="ORF">DC28_03655</name>
</gene>
<sequence>MGTKTMILGFCHAGGIFLGKNIDAKIHKHQYISVILALEGEFSITPRNSNQKNYEAVYIPGRTEFRIQTTTRDYTVFIHIDPYSVIGLRLQAAHQGFAPLDRTTLAQTVAHIRSWQNSQHKDQAAVQGILLSLLNQSGKGTFAHPELDPRIRKAMDIVARAGSPPLSLAKIAEYVHISPSRFSHLFKEEVGCTYREYARHIKLRDSIASMHGNRSLTEASFSGGFADQPHFSKVFKHCFGINPSHTRE</sequence>
<keyword evidence="1" id="KW-0805">Transcription regulation</keyword>
<evidence type="ECO:0000313" key="5">
    <source>
        <dbReference type="EMBL" id="KGE73383.1"/>
    </source>
</evidence>
<feature type="domain" description="HTH araC/xylS-type" evidence="4">
    <location>
        <begin position="152"/>
        <end position="248"/>
    </location>
</feature>
<protein>
    <recommendedName>
        <fullName evidence="4">HTH araC/xylS-type domain-containing protein</fullName>
    </recommendedName>
</protein>
<comment type="caution">
    <text evidence="5">The sequence shown here is derived from an EMBL/GenBank/DDBJ whole genome shotgun (WGS) entry which is preliminary data.</text>
</comment>
<evidence type="ECO:0000313" key="6">
    <source>
        <dbReference type="Proteomes" id="UP000029692"/>
    </source>
</evidence>
<name>A0A098R134_9SPIO</name>
<dbReference type="GO" id="GO:0043565">
    <property type="term" value="F:sequence-specific DNA binding"/>
    <property type="evidence" value="ECO:0007669"/>
    <property type="project" value="InterPro"/>
</dbReference>
<evidence type="ECO:0000256" key="1">
    <source>
        <dbReference type="ARBA" id="ARBA00023015"/>
    </source>
</evidence>
<dbReference type="RefSeq" id="WP_037546036.1">
    <property type="nucleotide sequence ID" value="NZ_JNUP01000029.1"/>
</dbReference>
<dbReference type="eggNOG" id="COG2207">
    <property type="taxonomic scope" value="Bacteria"/>
</dbReference>
<dbReference type="OrthoDB" id="371112at2"/>
<keyword evidence="2" id="KW-0238">DNA-binding</keyword>
<organism evidence="5 6">
    <name type="scientific">Spirochaeta lutea</name>
    <dbReference type="NCBI Taxonomy" id="1480694"/>
    <lineage>
        <taxon>Bacteria</taxon>
        <taxon>Pseudomonadati</taxon>
        <taxon>Spirochaetota</taxon>
        <taxon>Spirochaetia</taxon>
        <taxon>Spirochaetales</taxon>
        <taxon>Spirochaetaceae</taxon>
        <taxon>Spirochaeta</taxon>
    </lineage>
</organism>
<dbReference type="PROSITE" id="PS00041">
    <property type="entry name" value="HTH_ARAC_FAMILY_1"/>
    <property type="match status" value="1"/>
</dbReference>
<dbReference type="Pfam" id="PF12833">
    <property type="entry name" value="HTH_18"/>
    <property type="match status" value="1"/>
</dbReference>
<dbReference type="AlphaFoldDB" id="A0A098R134"/>
<keyword evidence="6" id="KW-1185">Reference proteome</keyword>
<dbReference type="InterPro" id="IPR018062">
    <property type="entry name" value="HTH_AraC-typ_CS"/>
</dbReference>
<dbReference type="STRING" id="1480694.DC28_03655"/>
<evidence type="ECO:0000256" key="2">
    <source>
        <dbReference type="ARBA" id="ARBA00023125"/>
    </source>
</evidence>
<dbReference type="SUPFAM" id="SSF46689">
    <property type="entry name" value="Homeodomain-like"/>
    <property type="match status" value="2"/>
</dbReference>
<reference evidence="5 6" key="1">
    <citation type="submission" date="2014-05" db="EMBL/GenBank/DDBJ databases">
        <title>De novo Genome Sequence of Spirocheata sp.</title>
        <authorList>
            <person name="Shivani Y."/>
            <person name="Subhash Y."/>
            <person name="Tushar L."/>
            <person name="Sasikala C."/>
            <person name="Ramana C.V."/>
        </authorList>
    </citation>
    <scope>NUCLEOTIDE SEQUENCE [LARGE SCALE GENOMIC DNA]</scope>
    <source>
        <strain evidence="5 6">JC230</strain>
    </source>
</reference>
<evidence type="ECO:0000259" key="4">
    <source>
        <dbReference type="PROSITE" id="PS01124"/>
    </source>
</evidence>
<dbReference type="PANTHER" id="PTHR43280:SF2">
    <property type="entry name" value="HTH-TYPE TRANSCRIPTIONAL REGULATOR EXSA"/>
    <property type="match status" value="1"/>
</dbReference>
<dbReference type="InterPro" id="IPR018060">
    <property type="entry name" value="HTH_AraC"/>
</dbReference>
<accession>A0A098R134</accession>
<dbReference type="EMBL" id="JNUP01000029">
    <property type="protein sequence ID" value="KGE73383.1"/>
    <property type="molecule type" value="Genomic_DNA"/>
</dbReference>
<keyword evidence="3" id="KW-0804">Transcription</keyword>
<dbReference type="InterPro" id="IPR009057">
    <property type="entry name" value="Homeodomain-like_sf"/>
</dbReference>
<dbReference type="SMART" id="SM00342">
    <property type="entry name" value="HTH_ARAC"/>
    <property type="match status" value="1"/>
</dbReference>
<proteinExistence type="predicted"/>